<dbReference type="Gene3D" id="3.40.50.300">
    <property type="entry name" value="P-loop containing nucleotide triphosphate hydrolases"/>
    <property type="match status" value="2"/>
</dbReference>
<dbReference type="SMART" id="SM00490">
    <property type="entry name" value="HELICc"/>
    <property type="match status" value="1"/>
</dbReference>
<dbReference type="Proteomes" id="UP000232638">
    <property type="component" value="Chromosome"/>
</dbReference>
<dbReference type="GO" id="GO:0003676">
    <property type="term" value="F:nucleic acid binding"/>
    <property type="evidence" value="ECO:0007669"/>
    <property type="project" value="InterPro"/>
</dbReference>
<dbReference type="Pfam" id="PF00270">
    <property type="entry name" value="DEAD"/>
    <property type="match status" value="1"/>
</dbReference>
<reference evidence="4 5" key="1">
    <citation type="submission" date="2017-03" db="EMBL/GenBank/DDBJ databases">
        <title>Complete genome sequence of Candidatus 'Thiodictyon syntrophicum' sp. nov. strain Cad16T, a photolithoautotroph purple sulfur bacterium isolated from an alpine meromictic lake.</title>
        <authorList>
            <person name="Luedin S.M."/>
            <person name="Pothier J.F."/>
            <person name="Danza F."/>
            <person name="Storelli N."/>
            <person name="Wittwer M."/>
            <person name="Tonolla M."/>
        </authorList>
    </citation>
    <scope>NUCLEOTIDE SEQUENCE [LARGE SCALE GENOMIC DNA]</scope>
    <source>
        <strain evidence="4 5">Cad16T</strain>
    </source>
</reference>
<proteinExistence type="predicted"/>
<dbReference type="AlphaFoldDB" id="A0A2K8UC49"/>
<keyword evidence="1" id="KW-0547">Nucleotide-binding</keyword>
<dbReference type="RefSeq" id="WP_100920848.1">
    <property type="nucleotide sequence ID" value="NZ_CP020370.1"/>
</dbReference>
<gene>
    <name evidence="4" type="ORF">THSYN_20880</name>
</gene>
<dbReference type="InterPro" id="IPR027417">
    <property type="entry name" value="P-loop_NTPase"/>
</dbReference>
<accession>A0A2K8UC49</accession>
<dbReference type="InterPro" id="IPR011545">
    <property type="entry name" value="DEAD/DEAH_box_helicase_dom"/>
</dbReference>
<dbReference type="PANTHER" id="PTHR47957:SF3">
    <property type="entry name" value="ATP-DEPENDENT HELICASE HRQ1"/>
    <property type="match status" value="1"/>
</dbReference>
<dbReference type="InterPro" id="IPR001650">
    <property type="entry name" value="Helicase_C-like"/>
</dbReference>
<dbReference type="OrthoDB" id="9815222at2"/>
<dbReference type="GO" id="GO:0043138">
    <property type="term" value="F:3'-5' DNA helicase activity"/>
    <property type="evidence" value="ECO:0007669"/>
    <property type="project" value="TreeGrafter"/>
</dbReference>
<keyword evidence="2" id="KW-0067">ATP-binding</keyword>
<protein>
    <recommendedName>
        <fullName evidence="3">Helicase C-terminal domain-containing protein</fullName>
    </recommendedName>
</protein>
<dbReference type="PANTHER" id="PTHR47957">
    <property type="entry name" value="ATP-DEPENDENT HELICASE HRQ1"/>
    <property type="match status" value="1"/>
</dbReference>
<evidence type="ECO:0000313" key="5">
    <source>
        <dbReference type="Proteomes" id="UP000232638"/>
    </source>
</evidence>
<dbReference type="SUPFAM" id="SSF52540">
    <property type="entry name" value="P-loop containing nucleoside triphosphate hydrolases"/>
    <property type="match status" value="1"/>
</dbReference>
<dbReference type="Pfam" id="PF00271">
    <property type="entry name" value="Helicase_C"/>
    <property type="match status" value="1"/>
</dbReference>
<evidence type="ECO:0000313" key="4">
    <source>
        <dbReference type="EMBL" id="AUB83153.1"/>
    </source>
</evidence>
<keyword evidence="5" id="KW-1185">Reference proteome</keyword>
<dbReference type="SMART" id="SM00487">
    <property type="entry name" value="DEXDc"/>
    <property type="match status" value="1"/>
</dbReference>
<dbReference type="GO" id="GO:0005524">
    <property type="term" value="F:ATP binding"/>
    <property type="evidence" value="ECO:0007669"/>
    <property type="project" value="UniProtKB-KW"/>
</dbReference>
<dbReference type="GO" id="GO:0036297">
    <property type="term" value="P:interstrand cross-link repair"/>
    <property type="evidence" value="ECO:0007669"/>
    <property type="project" value="TreeGrafter"/>
</dbReference>
<evidence type="ECO:0000256" key="2">
    <source>
        <dbReference type="ARBA" id="ARBA00022840"/>
    </source>
</evidence>
<organism evidence="4 5">
    <name type="scientific">Candidatus Thiodictyon syntrophicum</name>
    <dbReference type="NCBI Taxonomy" id="1166950"/>
    <lineage>
        <taxon>Bacteria</taxon>
        <taxon>Pseudomonadati</taxon>
        <taxon>Pseudomonadota</taxon>
        <taxon>Gammaproteobacteria</taxon>
        <taxon>Chromatiales</taxon>
        <taxon>Chromatiaceae</taxon>
        <taxon>Thiodictyon</taxon>
    </lineage>
</organism>
<dbReference type="EMBL" id="CP020370">
    <property type="protein sequence ID" value="AUB83153.1"/>
    <property type="molecule type" value="Genomic_DNA"/>
</dbReference>
<dbReference type="KEGG" id="tsy:THSYN_20880"/>
<feature type="domain" description="Helicase C-terminal" evidence="3">
    <location>
        <begin position="333"/>
        <end position="484"/>
    </location>
</feature>
<evidence type="ECO:0000259" key="3">
    <source>
        <dbReference type="PROSITE" id="PS51194"/>
    </source>
</evidence>
<sequence>MTKLSPPAAYVAEMMIAKYGDRLHEQAVCLTTPVPKLVSLVTAKPGQSLRGFLKAYEPRVATSGLYEHQAQVIAALRAGTIPNVVMTTATGSGKSLAFWAWVFEILSRDGDATAIATFPTQALLWGQANRLARMSEPTSRVRYDGLEGVCFAGTIALGGVGIPWSVWYGTSGCNYMEAHAKHPAFTQARIRVSTLDKVHWSLMRDKEADFLSCLTGIVVDEAHSWHGLAGASVRAMIDRMRLSMDMLGSDHPAFFLASATLAGAAAFAESLTGEPASSFLEVDDRGAAKASLVRALDVPALLMAPAKPGLLRRYVLLMQPDPAPLAAREVLGNSDHLGQEANALCFVQSKFVGHRLREDLHRALSGRDVIAYDGDLPPKERRKVEDDLFKEDGNPKIIVGTSALELGVDLPTLDVVLMDDLPPRRSDLIQRLGRVGRSSDRPGLAILCLGYSPSDERLIEEPLATFAVDEMKPLPLPLHLEVVRLRAMSAAFDEWRWRIKMRQATWDDFNVALERYFQWAPDIRELKQRCDEVLGDVVDLDDGAWYYKGFRASA</sequence>
<evidence type="ECO:0000256" key="1">
    <source>
        <dbReference type="ARBA" id="ARBA00022741"/>
    </source>
</evidence>
<dbReference type="InterPro" id="IPR014001">
    <property type="entry name" value="Helicase_ATP-bd"/>
</dbReference>
<dbReference type="GO" id="GO:0006289">
    <property type="term" value="P:nucleotide-excision repair"/>
    <property type="evidence" value="ECO:0007669"/>
    <property type="project" value="TreeGrafter"/>
</dbReference>
<name>A0A2K8UC49_9GAMM</name>
<dbReference type="PROSITE" id="PS51194">
    <property type="entry name" value="HELICASE_CTER"/>
    <property type="match status" value="1"/>
</dbReference>